<dbReference type="PANTHER" id="PTHR43685">
    <property type="entry name" value="GLYCOSYLTRANSFERASE"/>
    <property type="match status" value="1"/>
</dbReference>
<reference evidence="2 3" key="1">
    <citation type="journal article" date="2014" name="Genome Announc.">
        <title>Draft Genome Sequence of Brevibacillus panacihumi Strain W25, a Halotolerant Hydrocarbon-Degrading Bacterium.</title>
        <authorList>
            <person name="Wang X."/>
            <person name="Jin D."/>
            <person name="Zhou L."/>
            <person name="Wu L."/>
            <person name="An W."/>
            <person name="Chen Y."/>
            <person name="Zhao L."/>
        </authorList>
    </citation>
    <scope>NUCLEOTIDE SEQUENCE [LARGE SCALE GENOMIC DNA]</scope>
    <source>
        <strain evidence="2 3">W25</strain>
    </source>
</reference>
<protein>
    <recommendedName>
        <fullName evidence="1">Glycosyltransferase 2-like domain-containing protein</fullName>
    </recommendedName>
</protein>
<accession>V6M9K3</accession>
<dbReference type="Pfam" id="PF00535">
    <property type="entry name" value="Glycos_transf_2"/>
    <property type="match status" value="1"/>
</dbReference>
<dbReference type="PANTHER" id="PTHR43685:SF3">
    <property type="entry name" value="SLR2126 PROTEIN"/>
    <property type="match status" value="1"/>
</dbReference>
<dbReference type="Gene3D" id="3.90.550.10">
    <property type="entry name" value="Spore Coat Polysaccharide Biosynthesis Protein SpsA, Chain A"/>
    <property type="match status" value="1"/>
</dbReference>
<feature type="domain" description="Glycosyltransferase 2-like" evidence="1">
    <location>
        <begin position="14"/>
        <end position="129"/>
    </location>
</feature>
<dbReference type="InterPro" id="IPR050834">
    <property type="entry name" value="Glycosyltransf_2"/>
</dbReference>
<gene>
    <name evidence="2" type="ORF">T458_12010</name>
</gene>
<keyword evidence="3" id="KW-1185">Reference proteome</keyword>
<dbReference type="STRING" id="1408254.T458_12010"/>
<name>V6M9K3_9BACL</name>
<dbReference type="CDD" id="cd00761">
    <property type="entry name" value="Glyco_tranf_GTA_type"/>
    <property type="match status" value="1"/>
</dbReference>
<dbReference type="RefSeq" id="WP_023556334.1">
    <property type="nucleotide sequence ID" value="NZ_KI629782.1"/>
</dbReference>
<evidence type="ECO:0000313" key="2">
    <source>
        <dbReference type="EMBL" id="EST54535.1"/>
    </source>
</evidence>
<dbReference type="InterPro" id="IPR029044">
    <property type="entry name" value="Nucleotide-diphossugar_trans"/>
</dbReference>
<dbReference type="InterPro" id="IPR001173">
    <property type="entry name" value="Glyco_trans_2-like"/>
</dbReference>
<comment type="caution">
    <text evidence="2">The sequence shown here is derived from an EMBL/GenBank/DDBJ whole genome shotgun (WGS) entry which is preliminary data.</text>
</comment>
<evidence type="ECO:0000259" key="1">
    <source>
        <dbReference type="Pfam" id="PF00535"/>
    </source>
</evidence>
<organism evidence="2 3">
    <name type="scientific">Brevibacillus panacihumi W25</name>
    <dbReference type="NCBI Taxonomy" id="1408254"/>
    <lineage>
        <taxon>Bacteria</taxon>
        <taxon>Bacillati</taxon>
        <taxon>Bacillota</taxon>
        <taxon>Bacilli</taxon>
        <taxon>Bacillales</taxon>
        <taxon>Paenibacillaceae</taxon>
        <taxon>Brevibacillus</taxon>
    </lineage>
</organism>
<dbReference type="HOGENOM" id="CLU_965312_0_0_9"/>
<dbReference type="PATRIC" id="fig|1408254.3.peg.2368"/>
<dbReference type="AlphaFoldDB" id="V6M9K3"/>
<proteinExistence type="predicted"/>
<sequence length="288" mass="33457">MYVIKKRGDQMLTSVVIPTRDVADQLLYTLFCLNLQLTSFDHFEVIVIDNGSTDDTQQKVAQFAANFSLRYVRFQRRLPFYRLVNEGVVQSRGSLVVFLASNMMVPREFIGTHMQAHLHDPRLVLLGLDAKRIYSVYDPRFSAKQHEECSSWLEQYPQIKRPHTPARILPLLEENQIASGLPFHLGLPCPEAQRRLAIQRAYGSKMEDHHAPWTLFTTEHVSVPRETLLRTGLFQALIRTAMERDMGRKLWKNGLHFQFVDKLTVLKQERVLYPATLRPEGRKKRRSS</sequence>
<dbReference type="Proteomes" id="UP000017973">
    <property type="component" value="Unassembled WGS sequence"/>
</dbReference>
<dbReference type="eggNOG" id="COG1216">
    <property type="taxonomic scope" value="Bacteria"/>
</dbReference>
<evidence type="ECO:0000313" key="3">
    <source>
        <dbReference type="Proteomes" id="UP000017973"/>
    </source>
</evidence>
<dbReference type="SUPFAM" id="SSF53448">
    <property type="entry name" value="Nucleotide-diphospho-sugar transferases"/>
    <property type="match status" value="1"/>
</dbReference>
<dbReference type="EMBL" id="AYJU01000016">
    <property type="protein sequence ID" value="EST54535.1"/>
    <property type="molecule type" value="Genomic_DNA"/>
</dbReference>